<organism evidence="1 2">
    <name type="scientific">Citrobacter freundii</name>
    <dbReference type="NCBI Taxonomy" id="546"/>
    <lineage>
        <taxon>Bacteria</taxon>
        <taxon>Pseudomonadati</taxon>
        <taxon>Pseudomonadota</taxon>
        <taxon>Gammaproteobacteria</taxon>
        <taxon>Enterobacterales</taxon>
        <taxon>Enterobacteriaceae</taxon>
        <taxon>Citrobacter</taxon>
        <taxon>Citrobacter freundii complex</taxon>
    </lineage>
</organism>
<evidence type="ECO:0000313" key="1">
    <source>
        <dbReference type="EMBL" id="MBA8062947.1"/>
    </source>
</evidence>
<proteinExistence type="predicted"/>
<dbReference type="AlphaFoldDB" id="A0A7D7A7D7"/>
<evidence type="ECO:0000313" key="2">
    <source>
        <dbReference type="Proteomes" id="UP000591803"/>
    </source>
</evidence>
<accession>A0A7D7A7D7</accession>
<dbReference type="Proteomes" id="UP000591803">
    <property type="component" value="Unassembled WGS sequence"/>
</dbReference>
<dbReference type="RefSeq" id="WP_164496606.1">
    <property type="nucleotide sequence ID" value="NZ_CP038856.1"/>
</dbReference>
<reference evidence="1 2" key="1">
    <citation type="submission" date="2020-06" db="EMBL/GenBank/DDBJ databases">
        <title>REHAB project genomes.</title>
        <authorList>
            <person name="Shaw L.P."/>
        </authorList>
    </citation>
    <scope>NUCLEOTIDE SEQUENCE [LARGE SCALE GENOMIC DNA]</scope>
    <source>
        <strain evidence="1 2">RHBSTW-00116</strain>
    </source>
</reference>
<gene>
    <name evidence="1" type="ORF">HV077_11190</name>
</gene>
<sequence length="263" mass="28886">MRLFISGVLLLSAQAANAASNCDINAIIQHAWPDARTTSQGTITQDNRVITTHSDSPKSAICRIWPAHPELTLAAVPLMTQQYSDYDNVGDMELLVLDSTTLDVKQRLRLPERMSDDAIRITGLALDTARWKVTPEQTAFGLRISRTGSSRVNPFSETALSLYVIDNNQLRPILNGIVLENSSGEWDGNCEGTFSDSKRSLALDTGSQNGYVDIRVTEKSVASTSYVDANEQCAAKDKPGKANWLLRYDGHQYTIPDELAPLS</sequence>
<comment type="caution">
    <text evidence="1">The sequence shown here is derived from an EMBL/GenBank/DDBJ whole genome shotgun (WGS) entry which is preliminary data.</text>
</comment>
<dbReference type="EMBL" id="JABXRI010000001">
    <property type="protein sequence ID" value="MBA8062947.1"/>
    <property type="molecule type" value="Genomic_DNA"/>
</dbReference>
<name>A0A7D7A7D7_CITFR</name>
<protein>
    <submittedName>
        <fullName evidence="1">Uncharacterized protein</fullName>
    </submittedName>
</protein>